<comment type="caution">
    <text evidence="2">The sequence shown here is derived from an EMBL/GenBank/DDBJ whole genome shotgun (WGS) entry which is preliminary data.</text>
</comment>
<accession>A0ABS8VTC8</accession>
<proteinExistence type="predicted"/>
<evidence type="ECO:0000313" key="3">
    <source>
        <dbReference type="Proteomes" id="UP000823775"/>
    </source>
</evidence>
<sequence length="173" mass="19225">MSMKIGDFEPKVKKSHLDEFKVRDERVGPDQAPPGFIATSILQDTLAHMLNFLEGMNQAGILPNFHTAPAGGTFQKVVDTAKDVEYMRLQEFGDVRENRSRNSGSYNGTSSRGRVFSAKSFRPPSGRPIQAAIQSSKGGYFVRGFYSSGQVPQGYSQISSRHRGYFDHSRSNQ</sequence>
<name>A0ABS8VTC8_DATST</name>
<gene>
    <name evidence="2" type="ORF">HAX54_041495</name>
</gene>
<feature type="region of interest" description="Disordered" evidence="1">
    <location>
        <begin position="96"/>
        <end position="127"/>
    </location>
</feature>
<dbReference type="EMBL" id="JACEIK010005990">
    <property type="protein sequence ID" value="MCE0482586.1"/>
    <property type="molecule type" value="Genomic_DNA"/>
</dbReference>
<evidence type="ECO:0000313" key="2">
    <source>
        <dbReference type="EMBL" id="MCE0482586.1"/>
    </source>
</evidence>
<evidence type="ECO:0000256" key="1">
    <source>
        <dbReference type="SAM" id="MobiDB-lite"/>
    </source>
</evidence>
<dbReference type="Proteomes" id="UP000823775">
    <property type="component" value="Unassembled WGS sequence"/>
</dbReference>
<reference evidence="2 3" key="1">
    <citation type="journal article" date="2021" name="BMC Genomics">
        <title>Datura genome reveals duplications of psychoactive alkaloid biosynthetic genes and high mutation rate following tissue culture.</title>
        <authorList>
            <person name="Rajewski A."/>
            <person name="Carter-House D."/>
            <person name="Stajich J."/>
            <person name="Litt A."/>
        </authorList>
    </citation>
    <scope>NUCLEOTIDE SEQUENCE [LARGE SCALE GENOMIC DNA]</scope>
    <source>
        <strain evidence="2">AR-01</strain>
    </source>
</reference>
<keyword evidence="3" id="KW-1185">Reference proteome</keyword>
<feature type="compositionally biased region" description="Polar residues" evidence="1">
    <location>
        <begin position="101"/>
        <end position="112"/>
    </location>
</feature>
<protein>
    <submittedName>
        <fullName evidence="2">Uncharacterized protein</fullName>
    </submittedName>
</protein>
<organism evidence="2 3">
    <name type="scientific">Datura stramonium</name>
    <name type="common">Jimsonweed</name>
    <name type="synonym">Common thornapple</name>
    <dbReference type="NCBI Taxonomy" id="4076"/>
    <lineage>
        <taxon>Eukaryota</taxon>
        <taxon>Viridiplantae</taxon>
        <taxon>Streptophyta</taxon>
        <taxon>Embryophyta</taxon>
        <taxon>Tracheophyta</taxon>
        <taxon>Spermatophyta</taxon>
        <taxon>Magnoliopsida</taxon>
        <taxon>eudicotyledons</taxon>
        <taxon>Gunneridae</taxon>
        <taxon>Pentapetalae</taxon>
        <taxon>asterids</taxon>
        <taxon>lamiids</taxon>
        <taxon>Solanales</taxon>
        <taxon>Solanaceae</taxon>
        <taxon>Solanoideae</taxon>
        <taxon>Datureae</taxon>
        <taxon>Datura</taxon>
    </lineage>
</organism>